<dbReference type="EMBL" id="CP022423">
    <property type="protein sequence ID" value="ASM78681.1"/>
    <property type="molecule type" value="Genomic_DNA"/>
</dbReference>
<feature type="compositionally biased region" description="Low complexity" evidence="7">
    <location>
        <begin position="513"/>
        <end position="534"/>
    </location>
</feature>
<keyword evidence="10" id="KW-1185">Reference proteome</keyword>
<evidence type="ECO:0000313" key="10">
    <source>
        <dbReference type="Proteomes" id="UP000199729"/>
    </source>
</evidence>
<dbReference type="GO" id="GO:0016787">
    <property type="term" value="F:hydrolase activity"/>
    <property type="evidence" value="ECO:0007669"/>
    <property type="project" value="UniProtKB-KW"/>
</dbReference>
<evidence type="ECO:0000256" key="7">
    <source>
        <dbReference type="SAM" id="MobiDB-lite"/>
    </source>
</evidence>
<organism evidence="9 10">
    <name type="scientific">Vitreoscilla filiformis</name>
    <dbReference type="NCBI Taxonomy" id="63"/>
    <lineage>
        <taxon>Bacteria</taxon>
        <taxon>Pseudomonadati</taxon>
        <taxon>Pseudomonadota</taxon>
        <taxon>Betaproteobacteria</taxon>
        <taxon>Neisseriales</taxon>
        <taxon>Neisseriaceae</taxon>
        <taxon>Vitreoscilla</taxon>
    </lineage>
</organism>
<dbReference type="GO" id="GO:0004519">
    <property type="term" value="F:endonuclease activity"/>
    <property type="evidence" value="ECO:0007669"/>
    <property type="project" value="UniProtKB-KW"/>
</dbReference>
<evidence type="ECO:0000313" key="9">
    <source>
        <dbReference type="EMBL" id="ASM78681.1"/>
    </source>
</evidence>
<proteinExistence type="inferred from homology"/>
<keyword evidence="3" id="KW-0235">DNA replication</keyword>
<feature type="domain" description="Replication gene A protein-like" evidence="8">
    <location>
        <begin position="96"/>
        <end position="358"/>
    </location>
</feature>
<dbReference type="GO" id="GO:0006260">
    <property type="term" value="P:DNA replication"/>
    <property type="evidence" value="ECO:0007669"/>
    <property type="project" value="UniProtKB-KW"/>
</dbReference>
<keyword evidence="6" id="KW-0378">Hydrolase</keyword>
<dbReference type="Proteomes" id="UP000199729">
    <property type="component" value="Chromosome"/>
</dbReference>
<evidence type="ECO:0000256" key="2">
    <source>
        <dbReference type="ARBA" id="ARBA00009260"/>
    </source>
</evidence>
<dbReference type="Pfam" id="PF05840">
    <property type="entry name" value="Phage_GPA"/>
    <property type="match status" value="1"/>
</dbReference>
<reference evidence="9 10" key="1">
    <citation type="submission" date="2017-07" db="EMBL/GenBank/DDBJ databases">
        <title>Complete Genome Sequence of the cosmetic ferment Vitreoscilla filiformis (ATCC15551).</title>
        <authorList>
            <person name="Contreras S."/>
            <person name="Sagory-Zalkind P."/>
            <person name="Blanquart H."/>
            <person name="Iltis A."/>
            <person name="Morand S.C."/>
        </authorList>
    </citation>
    <scope>NUCLEOTIDE SEQUENCE [LARGE SCALE GENOMIC DNA]</scope>
    <source>
        <strain evidence="9 10">ATCC 15551</strain>
    </source>
</reference>
<keyword evidence="4" id="KW-0540">Nuclease</keyword>
<comment type="function">
    <text evidence="1">Possible endonuclease which induces a single-strand cut and initiates DNA replication.</text>
</comment>
<evidence type="ECO:0000256" key="1">
    <source>
        <dbReference type="ARBA" id="ARBA00003293"/>
    </source>
</evidence>
<evidence type="ECO:0000256" key="5">
    <source>
        <dbReference type="ARBA" id="ARBA00022759"/>
    </source>
</evidence>
<dbReference type="OrthoDB" id="5568266at2"/>
<name>A0A221KI12_VITFI</name>
<accession>A0A221KI12</accession>
<evidence type="ECO:0000259" key="8">
    <source>
        <dbReference type="Pfam" id="PF05840"/>
    </source>
</evidence>
<dbReference type="InterPro" id="IPR008766">
    <property type="entry name" value="Replication_gene_A-like"/>
</dbReference>
<evidence type="ECO:0000256" key="3">
    <source>
        <dbReference type="ARBA" id="ARBA00022705"/>
    </source>
</evidence>
<protein>
    <recommendedName>
        <fullName evidence="8">Replication gene A protein-like domain-containing protein</fullName>
    </recommendedName>
</protein>
<dbReference type="AlphaFoldDB" id="A0A221KI12"/>
<dbReference type="KEGG" id="vff:VITFI_CDS2904"/>
<dbReference type="RefSeq" id="WP_089417573.1">
    <property type="nucleotide sequence ID" value="NZ_CP022423.1"/>
</dbReference>
<evidence type="ECO:0000256" key="4">
    <source>
        <dbReference type="ARBA" id="ARBA00022722"/>
    </source>
</evidence>
<comment type="similarity">
    <text evidence="2">Belongs to the phage GPA family.</text>
</comment>
<keyword evidence="5" id="KW-0255">Endonuclease</keyword>
<evidence type="ECO:0000256" key="6">
    <source>
        <dbReference type="ARBA" id="ARBA00022801"/>
    </source>
</evidence>
<feature type="region of interest" description="Disordered" evidence="7">
    <location>
        <begin position="513"/>
        <end position="556"/>
    </location>
</feature>
<gene>
    <name evidence="9" type="ORF">VITFI_CDS2904</name>
</gene>
<sequence length="556" mass="60134">MSLDEFSNEALAQALAGLTDGSGQGDIAALRAIAEAAMCACTPAADQLEQVERFDLSTSAIHADAARASEVATRLCEAWERMGTSPAHILAGLEIFAARHHVEAPKVGTKKDTDEDKARWMANRLRSPLWWRRALRKRFRKVEEAEIAAGQVRRGMSPYASARAMARAKADRRRMDGLLACMEVMNTTTGEVIQLADVVQASLANPANRRAAMAVRLKGVEQYAQTLGMVGLFLTVTCPSRMHPSGDKYNGTTPRQANAYLCRVWANAMRKAKHAGIATMGMRVVEPHHDACPHWHVLAFVRPELADGFTDIVRAYALEDTPNEAGAQEHRFTVERIDPAKGSALGYVMKYVSKSIDGEGVGEDNETATPSTEAAQAITTWSRTHGIRQFQFFGLPPVTPVRELYRVQADALPDSVSVREAHSFIKANEQGALLCLLALDGLDLSGDYIKRPSTRYPGELARCLVGVFASGGDMGQPEHVTTRTPGEWVIQLRSSEENAGLCLPWTRINNSAEPATATTPASEPTSEPATSASPQNTTEGAPAGADATPKEAAPCF</sequence>